<reference evidence="3 4" key="1">
    <citation type="submission" date="2024-06" db="EMBL/GenBank/DDBJ databases">
        <title>The Natural Products Discovery Center: Release of the First 8490 Sequenced Strains for Exploring Actinobacteria Biosynthetic Diversity.</title>
        <authorList>
            <person name="Kalkreuter E."/>
            <person name="Kautsar S.A."/>
            <person name="Yang D."/>
            <person name="Bader C.D."/>
            <person name="Teijaro C.N."/>
            <person name="Fluegel L."/>
            <person name="Davis C.M."/>
            <person name="Simpson J.R."/>
            <person name="Lauterbach L."/>
            <person name="Steele A.D."/>
            <person name="Gui C."/>
            <person name="Meng S."/>
            <person name="Li G."/>
            <person name="Viehrig K."/>
            <person name="Ye F."/>
            <person name="Su P."/>
            <person name="Kiefer A.F."/>
            <person name="Nichols A."/>
            <person name="Cepeda A.J."/>
            <person name="Yan W."/>
            <person name="Fan B."/>
            <person name="Jiang Y."/>
            <person name="Adhikari A."/>
            <person name="Zheng C.-J."/>
            <person name="Schuster L."/>
            <person name="Cowan T.M."/>
            <person name="Smanski M.J."/>
            <person name="Chevrette M.G."/>
            <person name="De Carvalho L.P.S."/>
            <person name="Shen B."/>
        </authorList>
    </citation>
    <scope>NUCLEOTIDE SEQUENCE [LARGE SCALE GENOMIC DNA]</scope>
    <source>
        <strain evidence="3 4">NPDC019708</strain>
    </source>
</reference>
<proteinExistence type="predicted"/>
<dbReference type="RefSeq" id="WP_265804099.1">
    <property type="nucleotide sequence ID" value="NZ_JBEYBD010000018.1"/>
</dbReference>
<keyword evidence="4" id="KW-1185">Reference proteome</keyword>
<gene>
    <name evidence="3" type="ORF">ABZ510_24685</name>
</gene>
<protein>
    <submittedName>
        <fullName evidence="3">Uncharacterized protein</fullName>
    </submittedName>
</protein>
<dbReference type="Proteomes" id="UP001550628">
    <property type="component" value="Unassembled WGS sequence"/>
</dbReference>
<dbReference type="EMBL" id="JBEYBF010000020">
    <property type="protein sequence ID" value="MEU1955048.1"/>
    <property type="molecule type" value="Genomic_DNA"/>
</dbReference>
<feature type="transmembrane region" description="Helical" evidence="2">
    <location>
        <begin position="55"/>
        <end position="74"/>
    </location>
</feature>
<accession>A0ABV2WVZ1</accession>
<comment type="caution">
    <text evidence="3">The sequence shown here is derived from an EMBL/GenBank/DDBJ whole genome shotgun (WGS) entry which is preliminary data.</text>
</comment>
<name>A0ABV2WVZ1_9NOCA</name>
<keyword evidence="2" id="KW-0812">Transmembrane</keyword>
<evidence type="ECO:0000256" key="1">
    <source>
        <dbReference type="SAM" id="MobiDB-lite"/>
    </source>
</evidence>
<feature type="region of interest" description="Disordered" evidence="1">
    <location>
        <begin position="1"/>
        <end position="51"/>
    </location>
</feature>
<sequence length="77" mass="7909">MVSGDGSDDTIGGDGGGSPGEPADGPPRGRSADPAVESSWLDRRFRPHPAGRPRISTVLLVLAFAGVLVLYLILQPG</sequence>
<evidence type="ECO:0000313" key="3">
    <source>
        <dbReference type="EMBL" id="MEU1955048.1"/>
    </source>
</evidence>
<keyword evidence="2" id="KW-0472">Membrane</keyword>
<evidence type="ECO:0000313" key="4">
    <source>
        <dbReference type="Proteomes" id="UP001550628"/>
    </source>
</evidence>
<organism evidence="3 4">
    <name type="scientific">Nocardia rhamnosiphila</name>
    <dbReference type="NCBI Taxonomy" id="426716"/>
    <lineage>
        <taxon>Bacteria</taxon>
        <taxon>Bacillati</taxon>
        <taxon>Actinomycetota</taxon>
        <taxon>Actinomycetes</taxon>
        <taxon>Mycobacteriales</taxon>
        <taxon>Nocardiaceae</taxon>
        <taxon>Nocardia</taxon>
    </lineage>
</organism>
<keyword evidence="2" id="KW-1133">Transmembrane helix</keyword>
<evidence type="ECO:0000256" key="2">
    <source>
        <dbReference type="SAM" id="Phobius"/>
    </source>
</evidence>